<accession>A0A6G7YA72</accession>
<organism evidence="4 5">
    <name type="scientific">Propioniciclava coleopterorum</name>
    <dbReference type="NCBI Taxonomy" id="2714937"/>
    <lineage>
        <taxon>Bacteria</taxon>
        <taxon>Bacillati</taxon>
        <taxon>Actinomycetota</taxon>
        <taxon>Actinomycetes</taxon>
        <taxon>Propionibacteriales</taxon>
        <taxon>Propionibacteriaceae</taxon>
        <taxon>Propioniciclava</taxon>
    </lineage>
</organism>
<feature type="chain" id="PRO_5026180500" description="TNase-like domain-containing protein" evidence="2">
    <location>
        <begin position="22"/>
        <end position="358"/>
    </location>
</feature>
<dbReference type="PROSITE" id="PS50830">
    <property type="entry name" value="TNASE_3"/>
    <property type="match status" value="1"/>
</dbReference>
<dbReference type="InterPro" id="IPR016071">
    <property type="entry name" value="Staphylococal_nuclease_OB-fold"/>
</dbReference>
<dbReference type="Proteomes" id="UP000501058">
    <property type="component" value="Chromosome"/>
</dbReference>
<evidence type="ECO:0000259" key="3">
    <source>
        <dbReference type="PROSITE" id="PS50830"/>
    </source>
</evidence>
<dbReference type="RefSeq" id="WP_166234816.1">
    <property type="nucleotide sequence ID" value="NZ_CP049865.1"/>
</dbReference>
<evidence type="ECO:0000256" key="1">
    <source>
        <dbReference type="SAM" id="MobiDB-lite"/>
    </source>
</evidence>
<dbReference type="EMBL" id="CP049865">
    <property type="protein sequence ID" value="QIK73722.1"/>
    <property type="molecule type" value="Genomic_DNA"/>
</dbReference>
<name>A0A6G7YA72_9ACTN</name>
<dbReference type="Gene3D" id="2.40.50.90">
    <property type="match status" value="1"/>
</dbReference>
<gene>
    <name evidence="4" type="ORF">G7070_17435</name>
</gene>
<feature type="region of interest" description="Disordered" evidence="1">
    <location>
        <begin position="292"/>
        <end position="358"/>
    </location>
</feature>
<dbReference type="GO" id="GO:0004518">
    <property type="term" value="F:nuclease activity"/>
    <property type="evidence" value="ECO:0007669"/>
    <property type="project" value="InterPro"/>
</dbReference>
<dbReference type="InterPro" id="IPR002071">
    <property type="entry name" value="Thermonucl_AS"/>
</dbReference>
<evidence type="ECO:0000313" key="4">
    <source>
        <dbReference type="EMBL" id="QIK73722.1"/>
    </source>
</evidence>
<dbReference type="InterPro" id="IPR035437">
    <property type="entry name" value="SNase_OB-fold_sf"/>
</dbReference>
<proteinExistence type="predicted"/>
<dbReference type="SUPFAM" id="SSF50199">
    <property type="entry name" value="Staphylococcal nuclease"/>
    <property type="match status" value="1"/>
</dbReference>
<feature type="signal peptide" evidence="2">
    <location>
        <begin position="1"/>
        <end position="21"/>
    </location>
</feature>
<dbReference type="GO" id="GO:0003676">
    <property type="term" value="F:nucleic acid binding"/>
    <property type="evidence" value="ECO:0007669"/>
    <property type="project" value="InterPro"/>
</dbReference>
<dbReference type="Pfam" id="PF00565">
    <property type="entry name" value="SNase"/>
    <property type="match status" value="1"/>
</dbReference>
<dbReference type="KEGG" id="prv:G7070_17435"/>
<keyword evidence="5" id="KW-1185">Reference proteome</keyword>
<dbReference type="AlphaFoldDB" id="A0A6G7YA72"/>
<evidence type="ECO:0000256" key="2">
    <source>
        <dbReference type="SAM" id="SignalP"/>
    </source>
</evidence>
<feature type="domain" description="TNase-like" evidence="3">
    <location>
        <begin position="24"/>
        <end position="156"/>
    </location>
</feature>
<keyword evidence="2" id="KW-0732">Signal</keyword>
<feature type="compositionally biased region" description="Basic residues" evidence="1">
    <location>
        <begin position="342"/>
        <end position="351"/>
    </location>
</feature>
<protein>
    <recommendedName>
        <fullName evidence="3">TNase-like domain-containing protein</fullName>
    </recommendedName>
</protein>
<reference evidence="4 5" key="1">
    <citation type="submission" date="2020-03" db="EMBL/GenBank/DDBJ databases">
        <title>Propioniciclava sp. nov., isolated from Hydrophilus acuminatus.</title>
        <authorList>
            <person name="Hyun D.-W."/>
            <person name="Bae J.-W."/>
        </authorList>
    </citation>
    <scope>NUCLEOTIDE SEQUENCE [LARGE SCALE GENOMIC DNA]</scope>
    <source>
        <strain evidence="4 5">HDW11</strain>
    </source>
</reference>
<feature type="compositionally biased region" description="Low complexity" evidence="1">
    <location>
        <begin position="302"/>
        <end position="341"/>
    </location>
</feature>
<sequence length="358" mass="38077">MKKLLGLTLAIALGIGGAAWAAATEPPATVVRVIDGDTFVARLGMREVTVRLLNVDAPEATDQTKPPECLGPEATAFLRGLLPAGAAIELRYDTAREDRYGRTLAAVYRGETLVNAEVARAGFGAAVLFEPNRRYLDAVKRAQEVARHAKAGLYDPARECTLPAQLDRTLLRLSLTSQSATTTAEASQSIADASAALADGEAFGTLLDDVSAGRHPLLLAAHGPDIAQFRFALARALEGARGVRDSRQAERDRMISEEMALEDARIQKALEVELARLAEEARRDEEALLAEANAEAAREEAAAQAQSSAAAPTRRPTPKPTAAATTAPTTAPTMQPTSAAPTRKRTPRPTRTKGSWND</sequence>
<dbReference type="SMART" id="SM00318">
    <property type="entry name" value="SNc"/>
    <property type="match status" value="1"/>
</dbReference>
<evidence type="ECO:0000313" key="5">
    <source>
        <dbReference type="Proteomes" id="UP000501058"/>
    </source>
</evidence>
<dbReference type="PROSITE" id="PS01284">
    <property type="entry name" value="TNASE_2"/>
    <property type="match status" value="1"/>
</dbReference>